<dbReference type="RefSeq" id="WP_200673687.1">
    <property type="nucleotide sequence ID" value="NZ_JAACYA010000001.1"/>
</dbReference>
<keyword evidence="1" id="KW-0813">Transport</keyword>
<dbReference type="InterPro" id="IPR009056">
    <property type="entry name" value="Cyt_c-like_dom"/>
</dbReference>
<reference evidence="8 9" key="1">
    <citation type="journal article" date="2021" name="Syst. Appl. Microbiol.">
        <title>Persephonella atlantica sp. nov.: How to adapt to physico-chemical gradients in high temperature hydrothermal habitats.</title>
        <authorList>
            <person name="Francois D.X."/>
            <person name="Godfroy A."/>
            <person name="Mathien C."/>
            <person name="Aube J."/>
            <person name="Cathalot C."/>
            <person name="Lesongeur F."/>
            <person name="L'Haridon S."/>
            <person name="Philippon X."/>
            <person name="Roussel E.G."/>
        </authorList>
    </citation>
    <scope>NUCLEOTIDE SEQUENCE [LARGE SCALE GENOMIC DNA]</scope>
    <source>
        <strain evidence="8 9">MO1340</strain>
    </source>
</reference>
<protein>
    <submittedName>
        <fullName evidence="8">C-type cytochrome</fullName>
    </submittedName>
</protein>
<sequence>MYKKLLSLAVGVSLIVSCQQGEEHKTKHVETEKETKEGLVQKETVKVATEEKKTVIQTNGGAIFKAKGCGSCHQPNVDTVGPSLKTIAQKYKGEKDSLLKFLKGEGEAIVWPEKFGIMKPQLNATKSMSDEELSMLADFILKH</sequence>
<dbReference type="Pfam" id="PF00034">
    <property type="entry name" value="Cytochrom_C"/>
    <property type="match status" value="1"/>
</dbReference>
<accession>A0ABS1GH92</accession>
<organism evidence="8 9">
    <name type="scientific">Persephonella atlantica</name>
    <dbReference type="NCBI Taxonomy" id="2699429"/>
    <lineage>
        <taxon>Bacteria</taxon>
        <taxon>Pseudomonadati</taxon>
        <taxon>Aquificota</taxon>
        <taxon>Aquificia</taxon>
        <taxon>Aquificales</taxon>
        <taxon>Hydrogenothermaceae</taxon>
        <taxon>Persephonella</taxon>
    </lineage>
</organism>
<evidence type="ECO:0000256" key="4">
    <source>
        <dbReference type="ARBA" id="ARBA00022982"/>
    </source>
</evidence>
<dbReference type="InterPro" id="IPR036909">
    <property type="entry name" value="Cyt_c-like_dom_sf"/>
</dbReference>
<name>A0ABS1GH92_9AQUI</name>
<dbReference type="SUPFAM" id="SSF46626">
    <property type="entry name" value="Cytochrome c"/>
    <property type="match status" value="1"/>
</dbReference>
<dbReference type="PRINTS" id="PR00606">
    <property type="entry name" value="CYTCHROMECID"/>
</dbReference>
<evidence type="ECO:0000256" key="5">
    <source>
        <dbReference type="ARBA" id="ARBA00023004"/>
    </source>
</evidence>
<evidence type="ECO:0000313" key="9">
    <source>
        <dbReference type="Proteomes" id="UP000772812"/>
    </source>
</evidence>
<evidence type="ECO:0000256" key="2">
    <source>
        <dbReference type="ARBA" id="ARBA00022617"/>
    </source>
</evidence>
<dbReference type="Proteomes" id="UP000772812">
    <property type="component" value="Unassembled WGS sequence"/>
</dbReference>
<dbReference type="InterPro" id="IPR002324">
    <property type="entry name" value="Cyt_c_ID"/>
</dbReference>
<proteinExistence type="predicted"/>
<dbReference type="PROSITE" id="PS51007">
    <property type="entry name" value="CYTC"/>
    <property type="match status" value="1"/>
</dbReference>
<keyword evidence="9" id="KW-1185">Reference proteome</keyword>
<keyword evidence="4" id="KW-0249">Electron transport</keyword>
<dbReference type="PROSITE" id="PS51257">
    <property type="entry name" value="PROKAR_LIPOPROTEIN"/>
    <property type="match status" value="1"/>
</dbReference>
<evidence type="ECO:0000259" key="7">
    <source>
        <dbReference type="PROSITE" id="PS51007"/>
    </source>
</evidence>
<evidence type="ECO:0000256" key="3">
    <source>
        <dbReference type="ARBA" id="ARBA00022723"/>
    </source>
</evidence>
<comment type="caution">
    <text evidence="8">The sequence shown here is derived from an EMBL/GenBank/DDBJ whole genome shotgun (WGS) entry which is preliminary data.</text>
</comment>
<dbReference type="EMBL" id="JAACYA010000001">
    <property type="protein sequence ID" value="MBK3332309.1"/>
    <property type="molecule type" value="Genomic_DNA"/>
</dbReference>
<keyword evidence="5 6" id="KW-0408">Iron</keyword>
<gene>
    <name evidence="8" type="ORF">GWK41_04410</name>
</gene>
<evidence type="ECO:0000256" key="1">
    <source>
        <dbReference type="ARBA" id="ARBA00022448"/>
    </source>
</evidence>
<feature type="domain" description="Cytochrome c" evidence="7">
    <location>
        <begin position="55"/>
        <end position="143"/>
    </location>
</feature>
<evidence type="ECO:0000313" key="8">
    <source>
        <dbReference type="EMBL" id="MBK3332309.1"/>
    </source>
</evidence>
<keyword evidence="2 6" id="KW-0349">Heme</keyword>
<dbReference type="Gene3D" id="1.10.760.10">
    <property type="entry name" value="Cytochrome c-like domain"/>
    <property type="match status" value="1"/>
</dbReference>
<keyword evidence="3 6" id="KW-0479">Metal-binding</keyword>
<evidence type="ECO:0000256" key="6">
    <source>
        <dbReference type="PROSITE-ProRule" id="PRU00433"/>
    </source>
</evidence>